<dbReference type="Proteomes" id="UP000008063">
    <property type="component" value="Unassembled WGS sequence"/>
</dbReference>
<dbReference type="InParanoid" id="F8PK87"/>
<proteinExistence type="predicted"/>
<accession>F8PK87</accession>
<keyword evidence="2" id="KW-1185">Reference proteome</keyword>
<evidence type="ECO:0000313" key="2">
    <source>
        <dbReference type="Proteomes" id="UP000008063"/>
    </source>
</evidence>
<dbReference type="EMBL" id="GL945475">
    <property type="protein sequence ID" value="EGO03541.1"/>
    <property type="molecule type" value="Genomic_DNA"/>
</dbReference>
<dbReference type="AlphaFoldDB" id="F8PK87"/>
<name>F8PK87_SERL3</name>
<protein>
    <submittedName>
        <fullName evidence="1">Uncharacterized protein</fullName>
    </submittedName>
</protein>
<dbReference type="eggNOG" id="ENOG502S7TG">
    <property type="taxonomic scope" value="Eukaryota"/>
</dbReference>
<dbReference type="OMA" id="WGILENE"/>
<gene>
    <name evidence="1" type="ORF">SERLA73DRAFT_175045</name>
</gene>
<reference evidence="2" key="1">
    <citation type="journal article" date="2011" name="Science">
        <title>The plant cell wall-decomposing machinery underlies the functional diversity of forest fungi.</title>
        <authorList>
            <person name="Eastwood D.C."/>
            <person name="Floudas D."/>
            <person name="Binder M."/>
            <person name="Majcherczyk A."/>
            <person name="Schneider P."/>
            <person name="Aerts A."/>
            <person name="Asiegbu F.O."/>
            <person name="Baker S.E."/>
            <person name="Barry K."/>
            <person name="Bendiksby M."/>
            <person name="Blumentritt M."/>
            <person name="Coutinho P.M."/>
            <person name="Cullen D."/>
            <person name="de Vries R.P."/>
            <person name="Gathman A."/>
            <person name="Goodell B."/>
            <person name="Henrissat B."/>
            <person name="Ihrmark K."/>
            <person name="Kauserud H."/>
            <person name="Kohler A."/>
            <person name="LaButti K."/>
            <person name="Lapidus A."/>
            <person name="Lavin J.L."/>
            <person name="Lee Y.-H."/>
            <person name="Lindquist E."/>
            <person name="Lilly W."/>
            <person name="Lucas S."/>
            <person name="Morin E."/>
            <person name="Murat C."/>
            <person name="Oguiza J.A."/>
            <person name="Park J."/>
            <person name="Pisabarro A.G."/>
            <person name="Riley R."/>
            <person name="Rosling A."/>
            <person name="Salamov A."/>
            <person name="Schmidt O."/>
            <person name="Schmutz J."/>
            <person name="Skrede I."/>
            <person name="Stenlid J."/>
            <person name="Wiebenga A."/>
            <person name="Xie X."/>
            <person name="Kuees U."/>
            <person name="Hibbett D.S."/>
            <person name="Hoffmeister D."/>
            <person name="Hoegberg N."/>
            <person name="Martin F."/>
            <person name="Grigoriev I.V."/>
            <person name="Watkinson S.C."/>
        </authorList>
    </citation>
    <scope>NUCLEOTIDE SEQUENCE [LARGE SCALE GENOMIC DNA]</scope>
    <source>
        <strain evidence="2">strain S7.3</strain>
    </source>
</reference>
<sequence>MLGREKAMKDVVQSWERTSEDLRNIIIALSDSSGRIRSSADVMVSRMEDSIHKILSHVDREVLDLQDRHNDASLKSTMKIHNLLEEISLRHADSLSMLLPNFQDSLTSQLQLAFLPVLERSHQALENLNHAHQQWGILENEFTAMQYTFGELATAISQITVILDKSTEQAILAQKTQQEVTSSAVDLVDTLSRLTATTREELIAINNTAAALKHELRHNNSNEWLRVGAASLMQTFLPNVPNLSYLLTPRWVRLILGLASALWYLLQTGFSILTVNSGNQSLLVQMSSKPFPTQSAFMVLYSKQVWSQFPDLSASTKEQVLREAPPPPLSSVELHQSVYEPKYCQYIHRDPRIVRRSSRPRMSRIPDRLCKAPSEQARMWI</sequence>
<evidence type="ECO:0000313" key="1">
    <source>
        <dbReference type="EMBL" id="EGO03541.1"/>
    </source>
</evidence>
<organism evidence="2">
    <name type="scientific">Serpula lacrymans var. lacrymans (strain S7.3)</name>
    <name type="common">Dry rot fungus</name>
    <dbReference type="NCBI Taxonomy" id="936435"/>
    <lineage>
        <taxon>Eukaryota</taxon>
        <taxon>Fungi</taxon>
        <taxon>Dikarya</taxon>
        <taxon>Basidiomycota</taxon>
        <taxon>Agaricomycotina</taxon>
        <taxon>Agaricomycetes</taxon>
        <taxon>Agaricomycetidae</taxon>
        <taxon>Boletales</taxon>
        <taxon>Coniophorineae</taxon>
        <taxon>Serpulaceae</taxon>
        <taxon>Serpula</taxon>
    </lineage>
</organism>
<dbReference type="HOGENOM" id="CLU_725960_0_0_1"/>